<evidence type="ECO:0000313" key="4">
    <source>
        <dbReference type="EMBL" id="KJK44035.1"/>
    </source>
</evidence>
<evidence type="ECO:0000313" key="5">
    <source>
        <dbReference type="Proteomes" id="UP000033393"/>
    </source>
</evidence>
<dbReference type="Proteomes" id="UP000033393">
    <property type="component" value="Unassembled WGS sequence"/>
</dbReference>
<evidence type="ECO:0000256" key="1">
    <source>
        <dbReference type="SAM" id="MobiDB-lite"/>
    </source>
</evidence>
<feature type="region of interest" description="Disordered" evidence="1">
    <location>
        <begin position="24"/>
        <end position="57"/>
    </location>
</feature>
<protein>
    <recommendedName>
        <fullName evidence="3">DUF4232 domain-containing protein</fullName>
    </recommendedName>
</protein>
<gene>
    <name evidence="4" type="ORF">UK23_31020</name>
</gene>
<dbReference type="Pfam" id="PF14016">
    <property type="entry name" value="DUF4232"/>
    <property type="match status" value="1"/>
</dbReference>
<evidence type="ECO:0000256" key="2">
    <source>
        <dbReference type="SAM" id="SignalP"/>
    </source>
</evidence>
<dbReference type="AlphaFoldDB" id="A0A0F0GL66"/>
<sequence>MNRTLLASAITGVGLVALTTACGPGGSTTTTPSSSSATSSTASSPAAVVPGEKPVGGPATCTSVEVIPGVMGPVDMPAPERTFATVPLALRNTGSVECTLFGFPGVSFTGEDGRTFDAPRSEVPHSAVVLAPGATAHATLRVHLGDNGTGWHVRSVSVTPPNTDQTQRFEWKWGPLEAYSQVISAETVVLPVTAG</sequence>
<dbReference type="OrthoDB" id="3480105at2"/>
<feature type="chain" id="PRO_5038422109" description="DUF4232 domain-containing protein" evidence="2">
    <location>
        <begin position="22"/>
        <end position="195"/>
    </location>
</feature>
<keyword evidence="2" id="KW-0732">Signal</keyword>
<feature type="domain" description="DUF4232" evidence="3">
    <location>
        <begin position="85"/>
        <end position="181"/>
    </location>
</feature>
<dbReference type="EMBL" id="JYJG01000265">
    <property type="protein sequence ID" value="KJK44035.1"/>
    <property type="molecule type" value="Genomic_DNA"/>
</dbReference>
<evidence type="ECO:0000259" key="3">
    <source>
        <dbReference type="Pfam" id="PF14016"/>
    </source>
</evidence>
<reference evidence="4 5" key="1">
    <citation type="submission" date="2015-02" db="EMBL/GenBank/DDBJ databases">
        <authorList>
            <person name="Ju K.-S."/>
            <person name="Doroghazi J.R."/>
            <person name="Metcalf W."/>
        </authorList>
    </citation>
    <scope>NUCLEOTIDE SEQUENCE [LARGE SCALE GENOMIC DNA]</scope>
    <source>
        <strain evidence="4 5">NRRL B-16140</strain>
    </source>
</reference>
<dbReference type="PATRIC" id="fig|68170.10.peg.8047"/>
<comment type="caution">
    <text evidence="4">The sequence shown here is derived from an EMBL/GenBank/DDBJ whole genome shotgun (WGS) entry which is preliminary data.</text>
</comment>
<accession>A0A0F0GL66</accession>
<proteinExistence type="predicted"/>
<feature type="signal peptide" evidence="2">
    <location>
        <begin position="1"/>
        <end position="21"/>
    </location>
</feature>
<feature type="compositionally biased region" description="Low complexity" evidence="1">
    <location>
        <begin position="24"/>
        <end position="47"/>
    </location>
</feature>
<dbReference type="InterPro" id="IPR025326">
    <property type="entry name" value="DUF4232"/>
</dbReference>
<organism evidence="4 5">
    <name type="scientific">Lentzea aerocolonigenes</name>
    <name type="common">Lechevalieria aerocolonigenes</name>
    <name type="synonym">Saccharothrix aerocolonigenes</name>
    <dbReference type="NCBI Taxonomy" id="68170"/>
    <lineage>
        <taxon>Bacteria</taxon>
        <taxon>Bacillati</taxon>
        <taxon>Actinomycetota</taxon>
        <taxon>Actinomycetes</taxon>
        <taxon>Pseudonocardiales</taxon>
        <taxon>Pseudonocardiaceae</taxon>
        <taxon>Lentzea</taxon>
    </lineage>
</organism>
<name>A0A0F0GL66_LENAE</name>
<dbReference type="PROSITE" id="PS51257">
    <property type="entry name" value="PROKAR_LIPOPROTEIN"/>
    <property type="match status" value="1"/>
</dbReference>
<keyword evidence="5" id="KW-1185">Reference proteome</keyword>